<dbReference type="EMBL" id="LTAI01000261">
    <property type="protein sequence ID" value="ORD99217.1"/>
    <property type="molecule type" value="Genomic_DNA"/>
</dbReference>
<reference evidence="1 2" key="1">
    <citation type="journal article" date="2017" name="Environ. Microbiol.">
        <title>Decay of the glycolytic pathway and adaptation to intranuclear parasitism within Enterocytozoonidae microsporidia.</title>
        <authorList>
            <person name="Wiredu Boakye D."/>
            <person name="Jaroenlak P."/>
            <person name="Prachumwat A."/>
            <person name="Williams T.A."/>
            <person name="Bateman K.S."/>
            <person name="Itsathitphaisarn O."/>
            <person name="Sritunyalucksana K."/>
            <person name="Paszkiewicz K.H."/>
            <person name="Moore K.A."/>
            <person name="Stentiford G.D."/>
            <person name="Williams B.A."/>
        </authorList>
    </citation>
    <scope>NUCLEOTIDE SEQUENCE [LARGE SCALE GENOMIC DNA]</scope>
    <source>
        <strain evidence="2">canceri</strain>
    </source>
</reference>
<gene>
    <name evidence="1" type="ORF">A0H76_1211</name>
</gene>
<accession>A0A1X0QHF9</accession>
<organism evidence="1 2">
    <name type="scientific">Hepatospora eriocheir</name>
    <dbReference type="NCBI Taxonomy" id="1081669"/>
    <lineage>
        <taxon>Eukaryota</taxon>
        <taxon>Fungi</taxon>
        <taxon>Fungi incertae sedis</taxon>
        <taxon>Microsporidia</taxon>
        <taxon>Hepatosporidae</taxon>
        <taxon>Hepatospora</taxon>
    </lineage>
</organism>
<dbReference type="AlphaFoldDB" id="A0A1X0QHF9"/>
<proteinExistence type="predicted"/>
<sequence>MAKYITKDDKIKIVILKEAGVKNLEIMNKFKTSKATFFRIIQRKRLMNNINRKKIWLSKDL</sequence>
<evidence type="ECO:0008006" key="3">
    <source>
        <dbReference type="Google" id="ProtNLM"/>
    </source>
</evidence>
<name>A0A1X0QHF9_9MICR</name>
<evidence type="ECO:0000313" key="2">
    <source>
        <dbReference type="Proteomes" id="UP000192501"/>
    </source>
</evidence>
<comment type="caution">
    <text evidence="1">The sequence shown here is derived from an EMBL/GenBank/DDBJ whole genome shotgun (WGS) entry which is preliminary data.</text>
</comment>
<evidence type="ECO:0000313" key="1">
    <source>
        <dbReference type="EMBL" id="ORD99217.1"/>
    </source>
</evidence>
<protein>
    <recommendedName>
        <fullName evidence="3">HTH psq-type domain-containing protein</fullName>
    </recommendedName>
</protein>
<dbReference type="VEuPathDB" id="MicrosporidiaDB:A0H76_1211"/>
<dbReference type="Proteomes" id="UP000192501">
    <property type="component" value="Unassembled WGS sequence"/>
</dbReference>